<evidence type="ECO:0000313" key="2">
    <source>
        <dbReference type="EMBL" id="MBB5866648.1"/>
    </source>
</evidence>
<proteinExistence type="predicted"/>
<evidence type="ECO:0000256" key="1">
    <source>
        <dbReference type="SAM" id="MobiDB-lite"/>
    </source>
</evidence>
<dbReference type="AlphaFoldDB" id="A0A841BH63"/>
<keyword evidence="3" id="KW-1185">Reference proteome</keyword>
<accession>A0A841BH63</accession>
<dbReference type="EMBL" id="JACHMN010000001">
    <property type="protein sequence ID" value="MBB5866648.1"/>
    <property type="molecule type" value="Genomic_DNA"/>
</dbReference>
<dbReference type="Proteomes" id="UP000587527">
    <property type="component" value="Unassembled WGS sequence"/>
</dbReference>
<protein>
    <submittedName>
        <fullName evidence="2">Uncharacterized protein</fullName>
    </submittedName>
</protein>
<evidence type="ECO:0000313" key="3">
    <source>
        <dbReference type="Proteomes" id="UP000587527"/>
    </source>
</evidence>
<gene>
    <name evidence="2" type="ORF">F4553_000027</name>
</gene>
<dbReference type="RefSeq" id="WP_184830601.1">
    <property type="nucleotide sequence ID" value="NZ_JACHMN010000001.1"/>
</dbReference>
<sequence>MAFITIVDDRRSYWKSVIGPGPEFAGFRQNPVSESSCKYLITTGGEVIFDDVRSDCLSSPKASKTPRPRLPWDVSAPSSGRAGTTAAHMAAPDLITWINTRTAPPPRQDESSRQ</sequence>
<name>A0A841BH63_9ACTN</name>
<reference evidence="2 3" key="1">
    <citation type="submission" date="2020-08" db="EMBL/GenBank/DDBJ databases">
        <title>Sequencing the genomes of 1000 actinobacteria strains.</title>
        <authorList>
            <person name="Klenk H.-P."/>
        </authorList>
    </citation>
    <scope>NUCLEOTIDE SEQUENCE [LARGE SCALE GENOMIC DNA]</scope>
    <source>
        <strain evidence="2 3">DSM 45362</strain>
    </source>
</reference>
<feature type="region of interest" description="Disordered" evidence="1">
    <location>
        <begin position="58"/>
        <end position="86"/>
    </location>
</feature>
<organism evidence="2 3">
    <name type="scientific">Allocatelliglobosispora scoriae</name>
    <dbReference type="NCBI Taxonomy" id="643052"/>
    <lineage>
        <taxon>Bacteria</taxon>
        <taxon>Bacillati</taxon>
        <taxon>Actinomycetota</taxon>
        <taxon>Actinomycetes</taxon>
        <taxon>Micromonosporales</taxon>
        <taxon>Micromonosporaceae</taxon>
        <taxon>Allocatelliglobosispora</taxon>
    </lineage>
</organism>
<comment type="caution">
    <text evidence="2">The sequence shown here is derived from an EMBL/GenBank/DDBJ whole genome shotgun (WGS) entry which is preliminary data.</text>
</comment>